<feature type="chain" id="PRO_5020226082" evidence="2">
    <location>
        <begin position="25"/>
        <end position="132"/>
    </location>
</feature>
<keyword evidence="2" id="KW-0732">Signal</keyword>
<accession>A0A4P9YWA0</accession>
<evidence type="ECO:0000313" key="3">
    <source>
        <dbReference type="EMBL" id="RKP24336.1"/>
    </source>
</evidence>
<protein>
    <submittedName>
        <fullName evidence="3">Uncharacterized protein</fullName>
    </submittedName>
</protein>
<dbReference type="AlphaFoldDB" id="A0A4P9YWA0"/>
<dbReference type="EMBL" id="KZ990292">
    <property type="protein sequence ID" value="RKP24336.1"/>
    <property type="molecule type" value="Genomic_DNA"/>
</dbReference>
<evidence type="ECO:0000256" key="2">
    <source>
        <dbReference type="SAM" id="SignalP"/>
    </source>
</evidence>
<feature type="region of interest" description="Disordered" evidence="1">
    <location>
        <begin position="19"/>
        <end position="101"/>
    </location>
</feature>
<name>A0A4P9YWA0_9FUNG</name>
<organism evidence="3 4">
    <name type="scientific">Syncephalis pseudoplumigaleata</name>
    <dbReference type="NCBI Taxonomy" id="1712513"/>
    <lineage>
        <taxon>Eukaryota</taxon>
        <taxon>Fungi</taxon>
        <taxon>Fungi incertae sedis</taxon>
        <taxon>Zoopagomycota</taxon>
        <taxon>Zoopagomycotina</taxon>
        <taxon>Zoopagomycetes</taxon>
        <taxon>Zoopagales</taxon>
        <taxon>Piptocephalidaceae</taxon>
        <taxon>Syncephalis</taxon>
    </lineage>
</organism>
<evidence type="ECO:0000313" key="4">
    <source>
        <dbReference type="Proteomes" id="UP000278143"/>
    </source>
</evidence>
<evidence type="ECO:0000256" key="1">
    <source>
        <dbReference type="SAM" id="MobiDB-lite"/>
    </source>
</evidence>
<sequence length="132" mass="14679">MRFHQFSLSVIASIASGAALGTEAESSNGRTDRKRQKLKKLKKLAITPPQSPPLSPLSPLLPLSPASQSTLDKIRQQIEEEAMSQRSPTKDVDYASNPKLQPVPARYTQTYTMQQLRFRLFPTLISSRTALV</sequence>
<keyword evidence="4" id="KW-1185">Reference proteome</keyword>
<feature type="signal peptide" evidence="2">
    <location>
        <begin position="1"/>
        <end position="24"/>
    </location>
</feature>
<reference evidence="4" key="1">
    <citation type="journal article" date="2018" name="Nat. Microbiol.">
        <title>Leveraging single-cell genomics to expand the fungal tree of life.</title>
        <authorList>
            <person name="Ahrendt S.R."/>
            <person name="Quandt C.A."/>
            <person name="Ciobanu D."/>
            <person name="Clum A."/>
            <person name="Salamov A."/>
            <person name="Andreopoulos B."/>
            <person name="Cheng J.F."/>
            <person name="Woyke T."/>
            <person name="Pelin A."/>
            <person name="Henrissat B."/>
            <person name="Reynolds N.K."/>
            <person name="Benny G.L."/>
            <person name="Smith M.E."/>
            <person name="James T.Y."/>
            <person name="Grigoriev I.V."/>
        </authorList>
    </citation>
    <scope>NUCLEOTIDE SEQUENCE [LARGE SCALE GENOMIC DNA]</scope>
    <source>
        <strain evidence="4">Benny S71-1</strain>
    </source>
</reference>
<gene>
    <name evidence="3" type="ORF">SYNPS1DRAFT_23573</name>
</gene>
<proteinExistence type="predicted"/>
<dbReference type="OrthoDB" id="10519187at2759"/>
<feature type="compositionally biased region" description="Basic residues" evidence="1">
    <location>
        <begin position="32"/>
        <end position="43"/>
    </location>
</feature>
<dbReference type="Proteomes" id="UP000278143">
    <property type="component" value="Unassembled WGS sequence"/>
</dbReference>
<feature type="compositionally biased region" description="Low complexity" evidence="1">
    <location>
        <begin position="57"/>
        <end position="71"/>
    </location>
</feature>